<gene>
    <name evidence="5" type="ORF">KL86APRO_11398</name>
</gene>
<evidence type="ECO:0000259" key="4">
    <source>
        <dbReference type="Pfam" id="PF03448"/>
    </source>
</evidence>
<sequence>MARAPRFGIPKFRILPLFILVGALMFGARVGSLWQIGTGHAPPEAQPEPPVFSQAFAQSASDAAPTAAPEPAQPLPGLSGQAAYSQSEIEVLQNLAARRAELDKRERELDQRLAVLSAAEAQIDAKIQKLREIQTTIEGLIEKHDDQENQKIENLVKIYTAMKPKDAARIFEQMDMPILIQVIKGMKERVSAAILSNMSPDRANAVTTELATQSRLPADLVGDTGVKR</sequence>
<evidence type="ECO:0000256" key="3">
    <source>
        <dbReference type="SAM" id="Phobius"/>
    </source>
</evidence>
<reference evidence="5" key="1">
    <citation type="submission" date="2016-04" db="EMBL/GenBank/DDBJ databases">
        <authorList>
            <person name="Evans L.H."/>
            <person name="Alamgir A."/>
            <person name="Owens N."/>
            <person name="Weber N.D."/>
            <person name="Virtaneva K."/>
            <person name="Barbian K."/>
            <person name="Babar A."/>
            <person name="Rosenke K."/>
        </authorList>
    </citation>
    <scope>NUCLEOTIDE SEQUENCE</scope>
    <source>
        <strain evidence="5">86</strain>
    </source>
</reference>
<dbReference type="Pfam" id="PF03448">
    <property type="entry name" value="MgtE_N"/>
    <property type="match status" value="1"/>
</dbReference>
<dbReference type="AlphaFoldDB" id="A0A212JP81"/>
<feature type="region of interest" description="Disordered" evidence="2">
    <location>
        <begin position="57"/>
        <end position="80"/>
    </location>
</feature>
<evidence type="ECO:0000256" key="1">
    <source>
        <dbReference type="SAM" id="Coils"/>
    </source>
</evidence>
<keyword evidence="3" id="KW-1133">Transmembrane helix</keyword>
<evidence type="ECO:0000313" key="5">
    <source>
        <dbReference type="EMBL" id="SBW01256.1"/>
    </source>
</evidence>
<feature type="compositionally biased region" description="Low complexity" evidence="2">
    <location>
        <begin position="57"/>
        <end position="70"/>
    </location>
</feature>
<keyword evidence="3" id="KW-0472">Membrane</keyword>
<feature type="domain" description="Magnesium transporter MgtE intracellular" evidence="4">
    <location>
        <begin position="153"/>
        <end position="210"/>
    </location>
</feature>
<keyword evidence="1" id="KW-0175">Coiled coil</keyword>
<feature type="coiled-coil region" evidence="1">
    <location>
        <begin position="92"/>
        <end position="150"/>
    </location>
</feature>
<protein>
    <recommendedName>
        <fullName evidence="4">Magnesium transporter MgtE intracellular domain-containing protein</fullName>
    </recommendedName>
</protein>
<dbReference type="InterPro" id="IPR006668">
    <property type="entry name" value="Mg_transptr_MgtE_intracell_dom"/>
</dbReference>
<feature type="transmembrane region" description="Helical" evidence="3">
    <location>
        <begin position="12"/>
        <end position="34"/>
    </location>
</feature>
<evidence type="ECO:0000256" key="2">
    <source>
        <dbReference type="SAM" id="MobiDB-lite"/>
    </source>
</evidence>
<organism evidence="5">
    <name type="scientific">uncultured Alphaproteobacteria bacterium</name>
    <dbReference type="NCBI Taxonomy" id="91750"/>
    <lineage>
        <taxon>Bacteria</taxon>
        <taxon>Pseudomonadati</taxon>
        <taxon>Pseudomonadota</taxon>
        <taxon>Alphaproteobacteria</taxon>
        <taxon>environmental samples</taxon>
    </lineage>
</organism>
<accession>A0A212JP81</accession>
<name>A0A212JP81_9PROT</name>
<keyword evidence="3" id="KW-0812">Transmembrane</keyword>
<dbReference type="Gene3D" id="1.10.220.30">
    <property type="match status" value="1"/>
</dbReference>
<dbReference type="EMBL" id="FLUO01000001">
    <property type="protein sequence ID" value="SBW01256.1"/>
    <property type="molecule type" value="Genomic_DNA"/>
</dbReference>
<dbReference type="SUPFAM" id="SSF158791">
    <property type="entry name" value="MgtE N-terminal domain-like"/>
    <property type="match status" value="1"/>
</dbReference>
<proteinExistence type="predicted"/>